<proteinExistence type="predicted"/>
<evidence type="ECO:0000313" key="1">
    <source>
        <dbReference type="EMBL" id="KAI8437727.1"/>
    </source>
</evidence>
<keyword evidence="2" id="KW-1185">Reference proteome</keyword>
<comment type="caution">
    <text evidence="1">The sequence shown here is derived from an EMBL/GenBank/DDBJ whole genome shotgun (WGS) entry which is preliminary data.</text>
</comment>
<protein>
    <submittedName>
        <fullName evidence="1">Uncharacterized protein</fullName>
    </submittedName>
</protein>
<reference evidence="1 2" key="1">
    <citation type="journal article" date="2022" name="Genome Biol. Evol.">
        <title>The Spruce Budworm Genome: Reconstructing the Evolutionary History of Antifreeze Proteins.</title>
        <authorList>
            <person name="Beliveau C."/>
            <person name="Gagne P."/>
            <person name="Picq S."/>
            <person name="Vernygora O."/>
            <person name="Keeling C.I."/>
            <person name="Pinkney K."/>
            <person name="Doucet D."/>
            <person name="Wen F."/>
            <person name="Johnston J.S."/>
            <person name="Maaroufi H."/>
            <person name="Boyle B."/>
            <person name="Laroche J."/>
            <person name="Dewar K."/>
            <person name="Juretic N."/>
            <person name="Blackburn G."/>
            <person name="Nisole A."/>
            <person name="Brunet B."/>
            <person name="Brandao M."/>
            <person name="Lumley L."/>
            <person name="Duan J."/>
            <person name="Quan G."/>
            <person name="Lucarotti C.J."/>
            <person name="Roe A.D."/>
            <person name="Sperling F.A.H."/>
            <person name="Levesque R.C."/>
            <person name="Cusson M."/>
        </authorList>
    </citation>
    <scope>NUCLEOTIDE SEQUENCE [LARGE SCALE GENOMIC DNA]</scope>
    <source>
        <strain evidence="1">Glfc:IPQL:Cfum</strain>
    </source>
</reference>
<accession>A0ACC0KNB0</accession>
<dbReference type="Proteomes" id="UP001064048">
    <property type="component" value="Chromosome 20"/>
</dbReference>
<name>A0ACC0KNB0_CHOFU</name>
<gene>
    <name evidence="1" type="ORF">MSG28_011961</name>
</gene>
<dbReference type="EMBL" id="CM046120">
    <property type="protein sequence ID" value="KAI8437727.1"/>
    <property type="molecule type" value="Genomic_DNA"/>
</dbReference>
<sequence length="1208" mass="141282">MEEIIRELRKIRSDLDEQRNTIEKNGERVTEQVTQNINCILEDKFKLIDEKYENLKDKIDNQEKRLYFLEKQARKNNIVFFGIGETETSYSSLEIIIVNFIQEHFSQDLDRRDIQEIKRIGKKGERPRPIIVTFSTLGTKINLFKRRSALKDTIYYITEDYPQNILKKRKELQEQARIEKERGNIVKIKYDKLIIRKTVNNKRMLPTSPEIKTTDRSQLPCLSPNAYIQKPLPKHETYLPSRLVTVEDHDQNPPKDETNPPKNLYVLTYNVKTLSSYERLLELIEALKDIKYDIIGLAETRRTGNKIEEHKNFILCHTGHTPGKYGIGFIIKIYLKNNIESYLGLSERVAILNLKFENTHLSIIQVYAPTAKASDAEIDKFYTTVNRAIEVAYKDYILMGDLNAKIGIPKKEEHIVMKTHGYGDRNERGQRLIDFASEHKLSILNTFFKKKPKNKWTWRSPDGTYKNEIDFILSNRPLLFQNIEVLNINYPSDHRPVRATVTYDTQQKKSRRNYNNYQNTPLNSEEEISKFKEYLNFYISQDQTFAHEITSAQKYYDNLIKLITTSLQNARETQKFKKNSKILSERTLKLLKRRQELQKSKNKTRSTRNEISALYKLVSKYVKKDYTNYRYNTIEKHLSQTGSTKRAFKDLKPNKTWIDGLKRGEITKNNRSDIITIATEFYRELYSAKEPPKDTSYMDQGTSSKIKNLNKSRITESDVVEALNKLKIDKSPGPDNIANETLKIAAPILEVPLTNLFNFVLETGETPAQWSESKIILLYKKGDPNDIGNYRPISLMPSTYKLFSTILNKRISATLEKSQPVEQAGFRKGFSTIDHIHTLELLIEKYQEKNRPLYLAYIDYKKAFDSVSHNYIWETLTTQNVESEYIQVIKSIYNNSKSRVQLETAGSWFPIKRGVRQGDPLSPILFIAALESIINKLDWKERGIKVQNKYLSHLRFADDLVLISEKGTELQYMIESLNNASKLAGLEMNLSKTMIMTNSTKIQIYVDDEPLRYTEQYIYLGKQISFDSSSNYQEVERRAQLTWNKYWGLKEIFKSNMPINLKTKVMNTCLVPCLTYACQTWKFNKNVKDKIMTCQRGIERSMLNIKKIQKIRHIKIRNITKATDGLTQALTLKWKWAGHVARLQDQRWTKCVTAWKGPIGKRKKGRPRNRWEDEIKRTAGLNWMDTAKSREVWLTLEEAFTCRGVLTE</sequence>
<organism evidence="1 2">
    <name type="scientific">Choristoneura fumiferana</name>
    <name type="common">Spruce budworm moth</name>
    <name type="synonym">Archips fumiferana</name>
    <dbReference type="NCBI Taxonomy" id="7141"/>
    <lineage>
        <taxon>Eukaryota</taxon>
        <taxon>Metazoa</taxon>
        <taxon>Ecdysozoa</taxon>
        <taxon>Arthropoda</taxon>
        <taxon>Hexapoda</taxon>
        <taxon>Insecta</taxon>
        <taxon>Pterygota</taxon>
        <taxon>Neoptera</taxon>
        <taxon>Endopterygota</taxon>
        <taxon>Lepidoptera</taxon>
        <taxon>Glossata</taxon>
        <taxon>Ditrysia</taxon>
        <taxon>Tortricoidea</taxon>
        <taxon>Tortricidae</taxon>
        <taxon>Tortricinae</taxon>
        <taxon>Choristoneura</taxon>
    </lineage>
</organism>
<evidence type="ECO:0000313" key="2">
    <source>
        <dbReference type="Proteomes" id="UP001064048"/>
    </source>
</evidence>